<evidence type="ECO:0000256" key="1">
    <source>
        <dbReference type="SAM" id="Coils"/>
    </source>
</evidence>
<feature type="coiled-coil region" evidence="1">
    <location>
        <begin position="892"/>
        <end position="919"/>
    </location>
</feature>
<accession>A0ABU9TP39</accession>
<dbReference type="InterPro" id="IPR007139">
    <property type="entry name" value="DUF349"/>
</dbReference>
<feature type="coiled-coil region" evidence="1">
    <location>
        <begin position="178"/>
        <end position="215"/>
    </location>
</feature>
<evidence type="ECO:0000313" key="3">
    <source>
        <dbReference type="Proteomes" id="UP001449225"/>
    </source>
</evidence>
<reference evidence="2 3" key="1">
    <citation type="submission" date="2024-03" db="EMBL/GenBank/DDBJ databases">
        <title>Community enrichment and isolation of bacterial strains for fucoidan degradation.</title>
        <authorList>
            <person name="Sichert A."/>
        </authorList>
    </citation>
    <scope>NUCLEOTIDE SEQUENCE [LARGE SCALE GENOMIC DNA]</scope>
    <source>
        <strain evidence="2 3">AS76</strain>
    </source>
</reference>
<keyword evidence="1" id="KW-0175">Coiled coil</keyword>
<sequence>MLVRFFKPSWQHSKSDKRIKAIAKLRDTDPQSQPILSQLALEDQDELVRLAAIEKLNSLSLLTKISKQTTSDTIQQQSLHRISQLILGSSPECVLDEKLVALKTIGECNFLTHIVLNSSNEQIRQQAIQQLDDDYSLFVIAEKSQRAVDRSQAAQRINCPETLDKICKVSRNKDKGVFKAARDKLQAIEEQEAEKRQTQDSITLLISKIEQLSEQAFFPLFAAKLCALVSDWEALSSHVNSDQRARFQQYQQQCEHILSAEETRLQQQQAEEALKQEKVVQSHHLYSELCVLKESTEAILDQNRVNEVESQLQAISEQWETLKAFSSEQEQQSFNKIKSQLGNLLACYRIYIAASEQIDNLTHTLADDNIKPTTLNKQMKQARQLLNKLSWPTHHEKPTPLVHLETVLATAQAKIDRQDHQQSQLHDELKTLLDNLTESIQQGEIRNADKYIKKVEQINKRLNGNLPPALAHRVKVLGAELQEMRDWQAYAVQPKKENLCQEMEALSASDLTVQERANEVRRIQKEWKLLDATDSVHSQQLWKRFKKASDSAYAPCDQHFSEQKELRIANLKQRELICERLEQLSIPEGSGAEEWKQYEEQIRQAKQDWRTYSPVDRAPGKKLQAKLDLILAQCEDTLKTYRADNIARKQSLIDETSRLLNSDNFAEATDTVKALQQQWKTIGPTPRNQERKLWNQFRENCSQIFEAFYEGKQPNSASNSIQPLLDNACQQLKDMMSSGCSLKALEASIDQAQSYMTELESQNSLVPAFNQDTVQTAIEALQQLQEQLQSFETEPYLALARKAHICEQLEHAILDQCVTEQLPSIQLAWAQEITTEHPMQNEIAERFATLLKIAETPDALESILSEQEQKLRQICIRLEIASSQPSPLSDQALRMEYQMERLQQALAEQKQAFNLAEIKQLEHEWLCIPFAAHIEEFNDRFESKLEQIF</sequence>
<protein>
    <submittedName>
        <fullName evidence="2">DUF349 domain-containing protein</fullName>
    </submittedName>
</protein>
<dbReference type="EMBL" id="JBBMRA010000001">
    <property type="protein sequence ID" value="MEM5535009.1"/>
    <property type="molecule type" value="Genomic_DNA"/>
</dbReference>
<gene>
    <name evidence="2" type="ORF">WNY58_01270</name>
</gene>
<dbReference type="Proteomes" id="UP001449225">
    <property type="component" value="Unassembled WGS sequence"/>
</dbReference>
<dbReference type="RefSeq" id="WP_342853460.1">
    <property type="nucleotide sequence ID" value="NZ_JBBMRA010000001.1"/>
</dbReference>
<keyword evidence="3" id="KW-1185">Reference proteome</keyword>
<evidence type="ECO:0000313" key="2">
    <source>
        <dbReference type="EMBL" id="MEM5535009.1"/>
    </source>
</evidence>
<dbReference type="Pfam" id="PF03993">
    <property type="entry name" value="DUF349"/>
    <property type="match status" value="2"/>
</dbReference>
<proteinExistence type="predicted"/>
<comment type="caution">
    <text evidence="2">The sequence shown here is derived from an EMBL/GenBank/DDBJ whole genome shotgun (WGS) entry which is preliminary data.</text>
</comment>
<feature type="coiled-coil region" evidence="1">
    <location>
        <begin position="742"/>
        <end position="794"/>
    </location>
</feature>
<organism evidence="2 3">
    <name type="scientific">Neptuniibacter pectenicola</name>
    <dbReference type="NCBI Taxonomy" id="1806669"/>
    <lineage>
        <taxon>Bacteria</taxon>
        <taxon>Pseudomonadati</taxon>
        <taxon>Pseudomonadota</taxon>
        <taxon>Gammaproteobacteria</taxon>
        <taxon>Oceanospirillales</taxon>
        <taxon>Oceanospirillaceae</taxon>
        <taxon>Neptuniibacter</taxon>
    </lineage>
</organism>
<name>A0ABU9TP39_9GAMM</name>